<name>A0A974S0I2_PERPY</name>
<gene>
    <name evidence="3" type="ORF">I6J18_00955</name>
</gene>
<dbReference type="RefSeq" id="WP_040374821.1">
    <property type="nucleotide sequence ID" value="NZ_CP068053.1"/>
</dbReference>
<sequence length="146" mass="16474">MEFRSKIDKYFIVTISIACLVILAVFIIPLSLDDDKTITDIIVVLALCTLSVGFILWTSFSIKYVFYPDHLLVKGGLFNSRIPYDKITRISPLKEIFTGYQLLSSKDGIELFYTSATLGSVKISPKDSEAFITEIKRHCPTVLIEI</sequence>
<evidence type="ECO:0000313" key="3">
    <source>
        <dbReference type="EMBL" id="QQT00549.1"/>
    </source>
</evidence>
<proteinExistence type="predicted"/>
<keyword evidence="1" id="KW-0812">Transmembrane</keyword>
<organism evidence="3 4">
    <name type="scientific">Peribacillus psychrosaccharolyticus</name>
    <name type="common">Bacillus psychrosaccharolyticus</name>
    <dbReference type="NCBI Taxonomy" id="1407"/>
    <lineage>
        <taxon>Bacteria</taxon>
        <taxon>Bacillati</taxon>
        <taxon>Bacillota</taxon>
        <taxon>Bacilli</taxon>
        <taxon>Bacillales</taxon>
        <taxon>Bacillaceae</taxon>
        <taxon>Peribacillus</taxon>
    </lineage>
</organism>
<dbReference type="EMBL" id="CP068053">
    <property type="protein sequence ID" value="QQT00549.1"/>
    <property type="molecule type" value="Genomic_DNA"/>
</dbReference>
<accession>A0A974S0I2</accession>
<feature type="transmembrane region" description="Helical" evidence="1">
    <location>
        <begin position="12"/>
        <end position="32"/>
    </location>
</feature>
<keyword evidence="1" id="KW-0472">Membrane</keyword>
<feature type="domain" description="Uncharacterized protein YyaB-like PH" evidence="2">
    <location>
        <begin position="62"/>
        <end position="139"/>
    </location>
</feature>
<dbReference type="Proteomes" id="UP000595254">
    <property type="component" value="Chromosome"/>
</dbReference>
<reference evidence="3 4" key="1">
    <citation type="submission" date="2021-01" db="EMBL/GenBank/DDBJ databases">
        <title>FDA dAtabase for Regulatory Grade micrObial Sequences (FDA-ARGOS): Supporting development and validation of Infectious Disease Dx tests.</title>
        <authorList>
            <person name="Nelson B."/>
            <person name="Plummer A."/>
            <person name="Tallon L."/>
            <person name="Sadzewicz L."/>
            <person name="Zhao X."/>
            <person name="Boylan J."/>
            <person name="Ott S."/>
            <person name="Bowen H."/>
            <person name="Vavikolanu K."/>
            <person name="Mehta A."/>
            <person name="Aluvathingal J."/>
            <person name="Nadendla S."/>
            <person name="Myers T."/>
            <person name="Yan Y."/>
            <person name="Sichtig H."/>
        </authorList>
    </citation>
    <scope>NUCLEOTIDE SEQUENCE [LARGE SCALE GENOMIC DNA]</scope>
    <source>
        <strain evidence="3 4">FDAARGOS_1161</strain>
    </source>
</reference>
<feature type="transmembrane region" description="Helical" evidence="1">
    <location>
        <begin position="38"/>
        <end position="57"/>
    </location>
</feature>
<dbReference type="Pfam" id="PF06713">
    <property type="entry name" value="bPH_4"/>
    <property type="match status" value="1"/>
</dbReference>
<keyword evidence="1" id="KW-1133">Transmembrane helix</keyword>
<dbReference type="InterPro" id="IPR009589">
    <property type="entry name" value="PH_YyaB-like"/>
</dbReference>
<evidence type="ECO:0000256" key="1">
    <source>
        <dbReference type="SAM" id="Phobius"/>
    </source>
</evidence>
<dbReference type="GO" id="GO:0030153">
    <property type="term" value="P:bacteriocin immunity"/>
    <property type="evidence" value="ECO:0007669"/>
    <property type="project" value="InterPro"/>
</dbReference>
<dbReference type="KEGG" id="ppsr:I6J18_00955"/>
<evidence type="ECO:0000259" key="2">
    <source>
        <dbReference type="Pfam" id="PF06713"/>
    </source>
</evidence>
<evidence type="ECO:0000313" key="4">
    <source>
        <dbReference type="Proteomes" id="UP000595254"/>
    </source>
</evidence>
<protein>
    <submittedName>
        <fullName evidence="3">PH domain-containing protein</fullName>
    </submittedName>
</protein>
<keyword evidence="4" id="KW-1185">Reference proteome</keyword>
<dbReference type="AlphaFoldDB" id="A0A974S0I2"/>